<proteinExistence type="predicted"/>
<evidence type="ECO:0000313" key="2">
    <source>
        <dbReference type="Proteomes" id="UP000253324"/>
    </source>
</evidence>
<protein>
    <submittedName>
        <fullName evidence="1">Uncharacterized protein</fullName>
    </submittedName>
</protein>
<accession>A0A368Z3N3</accession>
<name>A0A368Z3N3_9HYPH</name>
<gene>
    <name evidence="1" type="ORF">C7476_102368</name>
</gene>
<dbReference type="AlphaFoldDB" id="A0A368Z3N3"/>
<comment type="caution">
    <text evidence="1">The sequence shown here is derived from an EMBL/GenBank/DDBJ whole genome shotgun (WGS) entry which is preliminary data.</text>
</comment>
<keyword evidence="2" id="KW-1185">Reference proteome</keyword>
<organism evidence="1 2">
    <name type="scientific">Phyllobacterium bourgognense</name>
    <dbReference type="NCBI Taxonomy" id="314236"/>
    <lineage>
        <taxon>Bacteria</taxon>
        <taxon>Pseudomonadati</taxon>
        <taxon>Pseudomonadota</taxon>
        <taxon>Alphaproteobacteria</taxon>
        <taxon>Hyphomicrobiales</taxon>
        <taxon>Phyllobacteriaceae</taxon>
        <taxon>Phyllobacterium</taxon>
    </lineage>
</organism>
<sequence length="36" mass="3916">MCAVRLAHHEGGELIAGSNEMETLAIGMEIHQPPSW</sequence>
<dbReference type="EMBL" id="QPJM01000002">
    <property type="protein sequence ID" value="RCW86388.1"/>
    <property type="molecule type" value="Genomic_DNA"/>
</dbReference>
<dbReference type="Proteomes" id="UP000253324">
    <property type="component" value="Unassembled WGS sequence"/>
</dbReference>
<evidence type="ECO:0000313" key="1">
    <source>
        <dbReference type="EMBL" id="RCW86388.1"/>
    </source>
</evidence>
<reference evidence="1 2" key="1">
    <citation type="submission" date="2018-07" db="EMBL/GenBank/DDBJ databases">
        <title>Genomic Encyclopedia of Type Strains, Phase III (KMG-III): the genomes of soil and plant-associated and newly described type strains.</title>
        <authorList>
            <person name="Whitman W."/>
        </authorList>
    </citation>
    <scope>NUCLEOTIDE SEQUENCE [LARGE SCALE GENOMIC DNA]</scope>
    <source>
        <strain evidence="1 2">31-25a</strain>
    </source>
</reference>